<dbReference type="GO" id="GO:1904680">
    <property type="term" value="F:peptide transmembrane transporter activity"/>
    <property type="evidence" value="ECO:0007669"/>
    <property type="project" value="TreeGrafter"/>
</dbReference>
<evidence type="ECO:0000256" key="3">
    <source>
        <dbReference type="ARBA" id="ARBA00022448"/>
    </source>
</evidence>
<organism evidence="8 9">
    <name type="scientific">Candidatus Faecivivens stercoravium</name>
    <dbReference type="NCBI Taxonomy" id="2840803"/>
    <lineage>
        <taxon>Bacteria</taxon>
        <taxon>Bacillati</taxon>
        <taxon>Bacillota</taxon>
        <taxon>Clostridia</taxon>
        <taxon>Eubacteriales</taxon>
        <taxon>Oscillospiraceae</taxon>
        <taxon>Oscillospiraceae incertae sedis</taxon>
        <taxon>Candidatus Faecivivens</taxon>
    </lineage>
</organism>
<keyword evidence="3" id="KW-0813">Transport</keyword>
<proteinExistence type="inferred from homology"/>
<feature type="non-terminal residue" evidence="8">
    <location>
        <position position="167"/>
    </location>
</feature>
<sequence>MISKKRWLTSVVAAAMAMGTLASCGTYSDGTTLSDSSETASTSASETSGESSEAASSGGDSFTFIATQPNTLNMIQSQSNLDNYCFYLTQEMLFRPYDGVYEAEVVDTWEVDETGTVYTYHLKETNWSDGTPITADDFAYYLLAQLDPNMGSANASTLITTYGFVNA</sequence>
<dbReference type="InterPro" id="IPR039424">
    <property type="entry name" value="SBP_5"/>
</dbReference>
<dbReference type="Proteomes" id="UP000824241">
    <property type="component" value="Unassembled WGS sequence"/>
</dbReference>
<feature type="region of interest" description="Disordered" evidence="5">
    <location>
        <begin position="35"/>
        <end position="58"/>
    </location>
</feature>
<evidence type="ECO:0000256" key="6">
    <source>
        <dbReference type="SAM" id="SignalP"/>
    </source>
</evidence>
<feature type="signal peptide" evidence="6">
    <location>
        <begin position="1"/>
        <end position="22"/>
    </location>
</feature>
<dbReference type="Pfam" id="PF00496">
    <property type="entry name" value="SBP_bac_5"/>
    <property type="match status" value="1"/>
</dbReference>
<protein>
    <recommendedName>
        <fullName evidence="7">Solute-binding protein family 5 domain-containing protein</fullName>
    </recommendedName>
</protein>
<evidence type="ECO:0000256" key="5">
    <source>
        <dbReference type="SAM" id="MobiDB-lite"/>
    </source>
</evidence>
<keyword evidence="4 6" id="KW-0732">Signal</keyword>
<dbReference type="SUPFAM" id="SSF53850">
    <property type="entry name" value="Periplasmic binding protein-like II"/>
    <property type="match status" value="1"/>
</dbReference>
<gene>
    <name evidence="8" type="ORF">IAB37_02470</name>
</gene>
<evidence type="ECO:0000256" key="1">
    <source>
        <dbReference type="ARBA" id="ARBA00004196"/>
    </source>
</evidence>
<reference evidence="8" key="1">
    <citation type="submission" date="2020-10" db="EMBL/GenBank/DDBJ databases">
        <authorList>
            <person name="Gilroy R."/>
        </authorList>
    </citation>
    <scope>NUCLEOTIDE SEQUENCE</scope>
    <source>
        <strain evidence="8">CHK189-12415</strain>
    </source>
</reference>
<dbReference type="GO" id="GO:0015833">
    <property type="term" value="P:peptide transport"/>
    <property type="evidence" value="ECO:0007669"/>
    <property type="project" value="TreeGrafter"/>
</dbReference>
<dbReference type="GO" id="GO:0030313">
    <property type="term" value="C:cell envelope"/>
    <property type="evidence" value="ECO:0007669"/>
    <property type="project" value="UniProtKB-SubCell"/>
</dbReference>
<dbReference type="PANTHER" id="PTHR30290">
    <property type="entry name" value="PERIPLASMIC BINDING COMPONENT OF ABC TRANSPORTER"/>
    <property type="match status" value="1"/>
</dbReference>
<dbReference type="PROSITE" id="PS51257">
    <property type="entry name" value="PROKAR_LIPOPROTEIN"/>
    <property type="match status" value="1"/>
</dbReference>
<dbReference type="AlphaFoldDB" id="A0A9D1J4A3"/>
<dbReference type="InterPro" id="IPR000914">
    <property type="entry name" value="SBP_5_dom"/>
</dbReference>
<comment type="subcellular location">
    <subcellularLocation>
        <location evidence="1">Cell envelope</location>
    </subcellularLocation>
</comment>
<reference evidence="8" key="2">
    <citation type="journal article" date="2021" name="PeerJ">
        <title>Extensive microbial diversity within the chicken gut microbiome revealed by metagenomics and culture.</title>
        <authorList>
            <person name="Gilroy R."/>
            <person name="Ravi A."/>
            <person name="Getino M."/>
            <person name="Pursley I."/>
            <person name="Horton D.L."/>
            <person name="Alikhan N.F."/>
            <person name="Baker D."/>
            <person name="Gharbi K."/>
            <person name="Hall N."/>
            <person name="Watson M."/>
            <person name="Adriaenssens E.M."/>
            <person name="Foster-Nyarko E."/>
            <person name="Jarju S."/>
            <person name="Secka A."/>
            <person name="Antonio M."/>
            <person name="Oren A."/>
            <person name="Chaudhuri R.R."/>
            <person name="La Ragione R."/>
            <person name="Hildebrand F."/>
            <person name="Pallen M.J."/>
        </authorList>
    </citation>
    <scope>NUCLEOTIDE SEQUENCE</scope>
    <source>
        <strain evidence="8">CHK189-12415</strain>
    </source>
</reference>
<dbReference type="PANTHER" id="PTHR30290:SF10">
    <property type="entry name" value="PERIPLASMIC OLIGOPEPTIDE-BINDING PROTEIN-RELATED"/>
    <property type="match status" value="1"/>
</dbReference>
<evidence type="ECO:0000256" key="4">
    <source>
        <dbReference type="ARBA" id="ARBA00022729"/>
    </source>
</evidence>
<comment type="similarity">
    <text evidence="2">Belongs to the bacterial solute-binding protein 5 family.</text>
</comment>
<comment type="caution">
    <text evidence="8">The sequence shown here is derived from an EMBL/GenBank/DDBJ whole genome shotgun (WGS) entry which is preliminary data.</text>
</comment>
<evidence type="ECO:0000313" key="9">
    <source>
        <dbReference type="Proteomes" id="UP000824241"/>
    </source>
</evidence>
<feature type="domain" description="Solute-binding protein family 5" evidence="7">
    <location>
        <begin position="104"/>
        <end position="158"/>
    </location>
</feature>
<dbReference type="Gene3D" id="3.40.190.10">
    <property type="entry name" value="Periplasmic binding protein-like II"/>
    <property type="match status" value="1"/>
</dbReference>
<evidence type="ECO:0000259" key="7">
    <source>
        <dbReference type="Pfam" id="PF00496"/>
    </source>
</evidence>
<dbReference type="EMBL" id="DVHA01000083">
    <property type="protein sequence ID" value="HIR60427.1"/>
    <property type="molecule type" value="Genomic_DNA"/>
</dbReference>
<name>A0A9D1J4A3_9FIRM</name>
<feature type="chain" id="PRO_5039499078" description="Solute-binding protein family 5 domain-containing protein" evidence="6">
    <location>
        <begin position="23"/>
        <end position="167"/>
    </location>
</feature>
<accession>A0A9D1J4A3</accession>
<evidence type="ECO:0000313" key="8">
    <source>
        <dbReference type="EMBL" id="HIR60427.1"/>
    </source>
</evidence>
<evidence type="ECO:0000256" key="2">
    <source>
        <dbReference type="ARBA" id="ARBA00005695"/>
    </source>
</evidence>